<protein>
    <submittedName>
        <fullName evidence="1">Uncharacterized protein</fullName>
    </submittedName>
</protein>
<keyword evidence="2" id="KW-1185">Reference proteome</keyword>
<dbReference type="Proteomes" id="UP000290289">
    <property type="component" value="Chromosome 14"/>
</dbReference>
<accession>A0A498I0A5</accession>
<reference evidence="1 2" key="1">
    <citation type="submission" date="2018-10" db="EMBL/GenBank/DDBJ databases">
        <title>A high-quality apple genome assembly.</title>
        <authorList>
            <person name="Hu J."/>
        </authorList>
    </citation>
    <scope>NUCLEOTIDE SEQUENCE [LARGE SCALE GENOMIC DNA]</scope>
    <source>
        <strain evidence="2">cv. HFTH1</strain>
        <tissue evidence="1">Young leaf</tissue>
    </source>
</reference>
<gene>
    <name evidence="1" type="ORF">DVH24_019227</name>
</gene>
<proteinExistence type="predicted"/>
<dbReference type="GO" id="GO:0003879">
    <property type="term" value="F:ATP phosphoribosyltransferase activity"/>
    <property type="evidence" value="ECO:0007669"/>
    <property type="project" value="UniProtKB-EC"/>
</dbReference>
<dbReference type="AlphaFoldDB" id="A0A498I0A5"/>
<dbReference type="PANTHER" id="PTHR21403:SF8">
    <property type="entry name" value="ATP PHOSPHORIBOSYLTRANSFERASE"/>
    <property type="match status" value="1"/>
</dbReference>
<dbReference type="GO" id="GO:0000105">
    <property type="term" value="P:L-histidine biosynthetic process"/>
    <property type="evidence" value="ECO:0007669"/>
    <property type="project" value="UniProtKB-UniPathway"/>
</dbReference>
<dbReference type="UniPathway" id="UPA00031">
    <property type="reaction ID" value="UER00006"/>
</dbReference>
<dbReference type="PANTHER" id="PTHR21403">
    <property type="entry name" value="ATP PHOSPHORIBOSYLTRANSFERASE ATP-PRTASE"/>
    <property type="match status" value="1"/>
</dbReference>
<name>A0A498I0A5_MALDO</name>
<dbReference type="Gene3D" id="3.40.190.10">
    <property type="entry name" value="Periplasmic binding protein-like II"/>
    <property type="match status" value="1"/>
</dbReference>
<sequence length="115" mass="13124">MLASNLPKSPFFPTHYVPISCSFHITRNFSQLQTAAEEAVNGRVSERNEISLGLPSKGRMAADTIDLLKDCQLPIKHVNPRQYVAQIPQGFHFAESFRSSPLPYQFRPNFRIFRC</sequence>
<organism evidence="1 2">
    <name type="scientific">Malus domestica</name>
    <name type="common">Apple</name>
    <name type="synonym">Pyrus malus</name>
    <dbReference type="NCBI Taxonomy" id="3750"/>
    <lineage>
        <taxon>Eukaryota</taxon>
        <taxon>Viridiplantae</taxon>
        <taxon>Streptophyta</taxon>
        <taxon>Embryophyta</taxon>
        <taxon>Tracheophyta</taxon>
        <taxon>Spermatophyta</taxon>
        <taxon>Magnoliopsida</taxon>
        <taxon>eudicotyledons</taxon>
        <taxon>Gunneridae</taxon>
        <taxon>Pentapetalae</taxon>
        <taxon>rosids</taxon>
        <taxon>fabids</taxon>
        <taxon>Rosales</taxon>
        <taxon>Rosaceae</taxon>
        <taxon>Amygdaloideae</taxon>
        <taxon>Maleae</taxon>
        <taxon>Malus</taxon>
    </lineage>
</organism>
<evidence type="ECO:0000313" key="2">
    <source>
        <dbReference type="Proteomes" id="UP000290289"/>
    </source>
</evidence>
<dbReference type="InterPro" id="IPR001348">
    <property type="entry name" value="ATP_PRibTrfase_HisG"/>
</dbReference>
<dbReference type="STRING" id="3750.A0A498I0A5"/>
<evidence type="ECO:0000313" key="1">
    <source>
        <dbReference type="EMBL" id="RXH76339.1"/>
    </source>
</evidence>
<comment type="caution">
    <text evidence="1">The sequence shown here is derived from an EMBL/GenBank/DDBJ whole genome shotgun (WGS) entry which is preliminary data.</text>
</comment>
<dbReference type="EMBL" id="RDQH01000340">
    <property type="protein sequence ID" value="RXH76339.1"/>
    <property type="molecule type" value="Genomic_DNA"/>
</dbReference>